<proteinExistence type="predicted"/>
<feature type="region of interest" description="Disordered" evidence="1">
    <location>
        <begin position="70"/>
        <end position="94"/>
    </location>
</feature>
<gene>
    <name evidence="2" type="ORF">SAMEA2259716_02657</name>
</gene>
<evidence type="ECO:0008006" key="4">
    <source>
        <dbReference type="Google" id="ProtNLM"/>
    </source>
</evidence>
<sequence length="458" mass="51844">MGRGMNHLSVTQFDVLRWVADGCKDGVYEGGSHRVSARALHNRGLVQVSGSGRTWAVKITQEGTRRLKEQAKRIEAERERADREAQAKAERERERQQLRERALKLLDDVVAAGGRLDLGPDADANDIRAIQSVLAQSGCLPEGQRLAQEPTRMDPVLGVRVYLEPDWEVLTAVRSFSVPRHLRDPHPAVVEFQNKKALVSKAEMGRAARFLQGLVSAAIEVGWKAPAKVPNMSRGRGDPGPDLALRLPSRELVVTIRELTQSGRQVQAYITTMDYYTHTERTTANKHFQPSGKLEVSITKAWDDQKVLSLQDAAGVSLEEQLPVLIRKLEIGEAEADWSRQEESRRAEIREIRWEEVKQEAFTKLSYQRNVEMLDDQLERRQSVAAMRTYAHEIEARAEQLNASDADEARKWAVWVRQHADRTDPINGPLQLLSITSARYDDLEPHMNGWSAYGPYRR</sequence>
<name>A0A1U0VFX4_9MYCO</name>
<accession>A0A1U0VFX4</accession>
<evidence type="ECO:0000313" key="2">
    <source>
        <dbReference type="EMBL" id="SKM10625.1"/>
    </source>
</evidence>
<organism evidence="2 3">
    <name type="scientific">Mycobacteroides abscessus subsp. massiliense</name>
    <dbReference type="NCBI Taxonomy" id="1962118"/>
    <lineage>
        <taxon>Bacteria</taxon>
        <taxon>Bacillati</taxon>
        <taxon>Actinomycetota</taxon>
        <taxon>Actinomycetes</taxon>
        <taxon>Mycobacteriales</taxon>
        <taxon>Mycobacteriaceae</taxon>
        <taxon>Mycobacteroides</taxon>
        <taxon>Mycobacteroides abscessus</taxon>
    </lineage>
</organism>
<evidence type="ECO:0000313" key="3">
    <source>
        <dbReference type="Proteomes" id="UP000190074"/>
    </source>
</evidence>
<dbReference type="Proteomes" id="UP000190074">
    <property type="component" value="Unassembled WGS sequence"/>
</dbReference>
<protein>
    <recommendedName>
        <fullName evidence="4">PE-PGRS family protein</fullName>
    </recommendedName>
</protein>
<dbReference type="AlphaFoldDB" id="A0A1U0VFX4"/>
<evidence type="ECO:0000256" key="1">
    <source>
        <dbReference type="SAM" id="MobiDB-lite"/>
    </source>
</evidence>
<dbReference type="EMBL" id="FVGW01000004">
    <property type="protein sequence ID" value="SKM10625.1"/>
    <property type="molecule type" value="Genomic_DNA"/>
</dbReference>
<reference evidence="2 3" key="1">
    <citation type="submission" date="2016-11" db="EMBL/GenBank/DDBJ databases">
        <authorList>
            <consortium name="Pathogen Informatics"/>
        </authorList>
    </citation>
    <scope>NUCLEOTIDE SEQUENCE [LARGE SCALE GENOMIC DNA]</scope>
    <source>
        <strain evidence="2 3">911</strain>
    </source>
</reference>